<keyword evidence="2" id="KW-1185">Reference proteome</keyword>
<name>A0ABY7E2D7_MYAAR</name>
<feature type="non-terminal residue" evidence="1">
    <location>
        <position position="1"/>
    </location>
</feature>
<evidence type="ECO:0000313" key="1">
    <source>
        <dbReference type="EMBL" id="WAR02671.1"/>
    </source>
</evidence>
<dbReference type="EMBL" id="CP111015">
    <property type="protein sequence ID" value="WAR02671.1"/>
    <property type="molecule type" value="Genomic_DNA"/>
</dbReference>
<reference evidence="1" key="1">
    <citation type="submission" date="2022-11" db="EMBL/GenBank/DDBJ databases">
        <title>Centuries of genome instability and evolution in soft-shell clam transmissible cancer (bioRxiv).</title>
        <authorList>
            <person name="Hart S.F.M."/>
            <person name="Yonemitsu M.A."/>
            <person name="Giersch R.M."/>
            <person name="Beal B.F."/>
            <person name="Arriagada G."/>
            <person name="Davis B.W."/>
            <person name="Ostrander E.A."/>
            <person name="Goff S.P."/>
            <person name="Metzger M.J."/>
        </authorList>
    </citation>
    <scope>NUCLEOTIDE SEQUENCE</scope>
    <source>
        <strain evidence="1">MELC-2E11</strain>
        <tissue evidence="1">Siphon/mantle</tissue>
    </source>
</reference>
<protein>
    <submittedName>
        <fullName evidence="1">Uncharacterized protein</fullName>
    </submittedName>
</protein>
<organism evidence="1 2">
    <name type="scientific">Mya arenaria</name>
    <name type="common">Soft-shell clam</name>
    <dbReference type="NCBI Taxonomy" id="6604"/>
    <lineage>
        <taxon>Eukaryota</taxon>
        <taxon>Metazoa</taxon>
        <taxon>Spiralia</taxon>
        <taxon>Lophotrochozoa</taxon>
        <taxon>Mollusca</taxon>
        <taxon>Bivalvia</taxon>
        <taxon>Autobranchia</taxon>
        <taxon>Heteroconchia</taxon>
        <taxon>Euheterodonta</taxon>
        <taxon>Imparidentia</taxon>
        <taxon>Neoheterodontei</taxon>
        <taxon>Myida</taxon>
        <taxon>Myoidea</taxon>
        <taxon>Myidae</taxon>
        <taxon>Mya</taxon>
    </lineage>
</organism>
<sequence length="70" mass="7554">MKCNGIRECADGIDETICRSVCANGEVQCAGGQCATLCNKMAECIGPDGTVMDEGFVKAMIRLAVIRYRY</sequence>
<evidence type="ECO:0000313" key="2">
    <source>
        <dbReference type="Proteomes" id="UP001164746"/>
    </source>
</evidence>
<dbReference type="Proteomes" id="UP001164746">
    <property type="component" value="Chromosome 4"/>
</dbReference>
<proteinExistence type="predicted"/>
<accession>A0ABY7E2D7</accession>
<gene>
    <name evidence="1" type="ORF">MAR_009229</name>
</gene>